<sequence length="547" mass="58076">MGISVLLGRLLALSSALVTADSTFSTKGSTKSYPVSVNGIDLKTASAKVITDALANRTVTSLDLVDAYIQRLAANDQEGLTLRSFIEIAPTAHEIARGLDAERASGKVRSAIHGLPIVVKDAYNTDMELGMNSTAGSYALLQGSHAKSDAFVIKQLRDAGAIILGKANQDEWSGQRGANNASAWSARGGRMSAAYVEGGFAAGGDPGGSSGGPAVAVSAGFAAASLGTDTEGSIVSPASRAGLFGLRPSTGMTSRTGVIPISSSQDTTGPLAKSVWDIAAILEIMAVHDPADLYSEAADPFRQKNYTQFLDANGFQGLRIGVPREPFWNETQFGYRSAINPGVDATLERLASLGAQVIDPVVMPNADRWRYAFVGGVVRDTAGRAQIQYDLKTDMANYLTTQRTNTTGMESLFDIISFNDAHANLEFPPGICCQDAFVAADQLGSKNSSAEYWWGKFQQQQLNEEGIEYVFRHYDLDVLLVPTEGAASRLGAVGRLPVGNVPVGQDEIGLPFGMSFVGKRYDEPMVLRAMSAYEAHFPARPVPSLLD</sequence>
<keyword evidence="1" id="KW-0732">Signal</keyword>
<evidence type="ECO:0000259" key="2">
    <source>
        <dbReference type="Pfam" id="PF01425"/>
    </source>
</evidence>
<accession>A0A9W4UHS9</accession>
<keyword evidence="4" id="KW-1185">Reference proteome</keyword>
<proteinExistence type="predicted"/>
<feature type="chain" id="PRO_5040916829" description="Amidase domain-containing protein" evidence="1">
    <location>
        <begin position="21"/>
        <end position="547"/>
    </location>
</feature>
<protein>
    <recommendedName>
        <fullName evidence="2">Amidase domain-containing protein</fullName>
    </recommendedName>
</protein>
<feature type="signal peptide" evidence="1">
    <location>
        <begin position="1"/>
        <end position="20"/>
    </location>
</feature>
<dbReference type="InterPro" id="IPR036928">
    <property type="entry name" value="AS_sf"/>
</dbReference>
<dbReference type="InterPro" id="IPR023631">
    <property type="entry name" value="Amidase_dom"/>
</dbReference>
<dbReference type="Gene3D" id="3.90.1300.10">
    <property type="entry name" value="Amidase signature (AS) domain"/>
    <property type="match status" value="1"/>
</dbReference>
<organism evidence="3 4">
    <name type="scientific">Periconia digitata</name>
    <dbReference type="NCBI Taxonomy" id="1303443"/>
    <lineage>
        <taxon>Eukaryota</taxon>
        <taxon>Fungi</taxon>
        <taxon>Dikarya</taxon>
        <taxon>Ascomycota</taxon>
        <taxon>Pezizomycotina</taxon>
        <taxon>Dothideomycetes</taxon>
        <taxon>Pleosporomycetidae</taxon>
        <taxon>Pleosporales</taxon>
        <taxon>Massarineae</taxon>
        <taxon>Periconiaceae</taxon>
        <taxon>Periconia</taxon>
    </lineage>
</organism>
<gene>
    <name evidence="3" type="ORF">PDIGIT_LOCUS7619</name>
</gene>
<evidence type="ECO:0000313" key="3">
    <source>
        <dbReference type="EMBL" id="CAI6334558.1"/>
    </source>
</evidence>
<evidence type="ECO:0000256" key="1">
    <source>
        <dbReference type="SAM" id="SignalP"/>
    </source>
</evidence>
<dbReference type="PANTHER" id="PTHR42678:SF34">
    <property type="entry name" value="OS04G0183300 PROTEIN"/>
    <property type="match status" value="1"/>
</dbReference>
<dbReference type="AlphaFoldDB" id="A0A9W4UHS9"/>
<evidence type="ECO:0000313" key="4">
    <source>
        <dbReference type="Proteomes" id="UP001152607"/>
    </source>
</evidence>
<dbReference type="SUPFAM" id="SSF75304">
    <property type="entry name" value="Amidase signature (AS) enzymes"/>
    <property type="match status" value="1"/>
</dbReference>
<dbReference type="EMBL" id="CAOQHR010000005">
    <property type="protein sequence ID" value="CAI6334558.1"/>
    <property type="molecule type" value="Genomic_DNA"/>
</dbReference>
<dbReference type="PANTHER" id="PTHR42678">
    <property type="entry name" value="AMIDASE"/>
    <property type="match status" value="1"/>
</dbReference>
<name>A0A9W4UHS9_9PLEO</name>
<dbReference type="OrthoDB" id="3770969at2759"/>
<feature type="domain" description="Amidase" evidence="2">
    <location>
        <begin position="63"/>
        <end position="487"/>
    </location>
</feature>
<comment type="caution">
    <text evidence="3">The sequence shown here is derived from an EMBL/GenBank/DDBJ whole genome shotgun (WGS) entry which is preliminary data.</text>
</comment>
<dbReference type="Proteomes" id="UP001152607">
    <property type="component" value="Unassembled WGS sequence"/>
</dbReference>
<reference evidence="3" key="1">
    <citation type="submission" date="2023-01" db="EMBL/GenBank/DDBJ databases">
        <authorList>
            <person name="Van Ghelder C."/>
            <person name="Rancurel C."/>
        </authorList>
    </citation>
    <scope>NUCLEOTIDE SEQUENCE</scope>
    <source>
        <strain evidence="3">CNCM I-4278</strain>
    </source>
</reference>
<dbReference type="Pfam" id="PF01425">
    <property type="entry name" value="Amidase"/>
    <property type="match status" value="1"/>
</dbReference>